<sequence length="69" mass="7534">MKSMLRCGMGPCQGRLCGLTVAEVIAAERGVSPAEVGYYRLRSPVKPVTLAEIASMPREERDEKAVLRV</sequence>
<gene>
    <name evidence="3" type="ORF">OF850_08045</name>
</gene>
<evidence type="ECO:0000313" key="3">
    <source>
        <dbReference type="EMBL" id="MCW8085572.1"/>
    </source>
</evidence>
<name>A0ABT3NTS9_9PROT</name>
<dbReference type="Gene3D" id="1.10.10.1100">
    <property type="entry name" value="BFD-like [2Fe-2S]-binding domain"/>
    <property type="match status" value="1"/>
</dbReference>
<feature type="domain" description="SoxA A3" evidence="2">
    <location>
        <begin position="7"/>
        <end position="54"/>
    </location>
</feature>
<accession>A0ABT3NTS9</accession>
<keyword evidence="1" id="KW-0560">Oxidoreductase</keyword>
<evidence type="ECO:0000259" key="2">
    <source>
        <dbReference type="Pfam" id="PF17806"/>
    </source>
</evidence>
<evidence type="ECO:0000313" key="4">
    <source>
        <dbReference type="Proteomes" id="UP001526430"/>
    </source>
</evidence>
<dbReference type="Proteomes" id="UP001526430">
    <property type="component" value="Unassembled WGS sequence"/>
</dbReference>
<reference evidence="3 4" key="1">
    <citation type="submission" date="2022-10" db="EMBL/GenBank/DDBJ databases">
        <title>Roseococcus glaciei nov., sp. nov., isolated from glacier.</title>
        <authorList>
            <person name="Liu Q."/>
            <person name="Xin Y.-H."/>
        </authorList>
    </citation>
    <scope>NUCLEOTIDE SEQUENCE [LARGE SCALE GENOMIC DNA]</scope>
    <source>
        <strain evidence="3 4">MDT2-1-1</strain>
    </source>
</reference>
<dbReference type="Pfam" id="PF17806">
    <property type="entry name" value="SO_alpha_A3"/>
    <property type="match status" value="1"/>
</dbReference>
<proteinExistence type="predicted"/>
<dbReference type="EMBL" id="JAPFQI010000004">
    <property type="protein sequence ID" value="MCW8085572.1"/>
    <property type="molecule type" value="Genomic_DNA"/>
</dbReference>
<organism evidence="3 4">
    <name type="scientific">Sabulicella glaciei</name>
    <dbReference type="NCBI Taxonomy" id="2984948"/>
    <lineage>
        <taxon>Bacteria</taxon>
        <taxon>Pseudomonadati</taxon>
        <taxon>Pseudomonadota</taxon>
        <taxon>Alphaproteobacteria</taxon>
        <taxon>Acetobacterales</taxon>
        <taxon>Acetobacteraceae</taxon>
        <taxon>Sabulicella</taxon>
    </lineage>
</organism>
<evidence type="ECO:0000256" key="1">
    <source>
        <dbReference type="ARBA" id="ARBA00023002"/>
    </source>
</evidence>
<dbReference type="InterPro" id="IPR041854">
    <property type="entry name" value="BFD-like_2Fe2S-bd_dom_sf"/>
</dbReference>
<dbReference type="InterPro" id="IPR041117">
    <property type="entry name" value="SoxA_A3"/>
</dbReference>
<protein>
    <recommendedName>
        <fullName evidence="2">SoxA A3 domain-containing protein</fullName>
    </recommendedName>
</protein>
<keyword evidence="4" id="KW-1185">Reference proteome</keyword>
<comment type="caution">
    <text evidence="3">The sequence shown here is derived from an EMBL/GenBank/DDBJ whole genome shotgun (WGS) entry which is preliminary data.</text>
</comment>